<evidence type="ECO:0000313" key="2">
    <source>
        <dbReference type="Proteomes" id="UP000196435"/>
    </source>
</evidence>
<gene>
    <name evidence="1" type="ORF">XIS1_1110046</name>
</gene>
<reference evidence="2" key="1">
    <citation type="submission" date="2016-12" db="EMBL/GenBank/DDBJ databases">
        <authorList>
            <person name="Gaudriault S."/>
        </authorList>
    </citation>
    <scope>NUCLEOTIDE SEQUENCE [LARGE SCALE GENOMIC DNA]</scope>
    <source>
        <strain evidence="2">HGB1681 (deposited as PTA-6826 in the American Type Culture Collection)</strain>
    </source>
</reference>
<protein>
    <submittedName>
        <fullName evidence="1">Uncharacterized protein</fullName>
    </submittedName>
</protein>
<name>A0A1N6MR94_9GAMM</name>
<evidence type="ECO:0000313" key="1">
    <source>
        <dbReference type="EMBL" id="SIP71269.1"/>
    </source>
</evidence>
<dbReference type="AlphaFoldDB" id="A0A1N6MR94"/>
<proteinExistence type="predicted"/>
<organism evidence="1 2">
    <name type="scientific">Xenorhabdus innexi</name>
    <dbReference type="NCBI Taxonomy" id="290109"/>
    <lineage>
        <taxon>Bacteria</taxon>
        <taxon>Pseudomonadati</taxon>
        <taxon>Pseudomonadota</taxon>
        <taxon>Gammaproteobacteria</taxon>
        <taxon>Enterobacterales</taxon>
        <taxon>Morganellaceae</taxon>
        <taxon>Xenorhabdus</taxon>
    </lineage>
</organism>
<sequence>MISVSLILCGARDKELPFEKTLIMMKRHLIEQIKKSPSFKVRE</sequence>
<accession>A0A1N6MR94</accession>
<dbReference type="EMBL" id="FTLG01000015">
    <property type="protein sequence ID" value="SIP71269.1"/>
    <property type="molecule type" value="Genomic_DNA"/>
</dbReference>
<dbReference type="Proteomes" id="UP000196435">
    <property type="component" value="Unassembled WGS sequence"/>
</dbReference>